<dbReference type="SUPFAM" id="SSF53448">
    <property type="entry name" value="Nucleotide-diphospho-sugar transferases"/>
    <property type="match status" value="1"/>
</dbReference>
<sequence>MLDICIGSSSEYLKYASVLIHSIIKSTNINNSFLQYKTNQKFMQDLNEGYCFHIFTEKENEDTFKLQKLVSKLSTFYPCKILIYPMNNQEFDNFSYPFWCQNPAMFYKLKSPDLLKNLDKCLFLGVDLMCVSDIRELFAYDLKDNLIAAALDCYNFDNFIRKAKSKNGLDDLVFSNAKYYINNEVMLINLDKWREERITEKCQYYLENYHLEGFIDVFPLVCAPKIQIISNKFNLILGVFTRNLLGLENTFSDESITPVWNFSKQELEQIMEDVKIVHFCHYVYKPWLSPYNNHYVYKNMSLDVNAYPIYYPYYEEWWSLALNTPFFIEDFNNLKRDIQKKSLDNYANSLATRFKEMKDWLMQNSSLIELNKQECEKIRNDLQIQNSLNKQECEKIRNDLQIYINKEDERKFYNTFSYKLGKMTILYKNNIFFIIFLPIIVIVLRFFHRCFCDQGGNDCKIKYKCFEYELGKIILQAHRNWYKGGYLSLWFKIRKLRKNFKNDSCLS</sequence>
<name>A0A4U7BQZ5_9BACT</name>
<protein>
    <submittedName>
        <fullName evidence="5">Glycosyltransferase family 8 protein</fullName>
    </submittedName>
</protein>
<dbReference type="PANTHER" id="PTHR13778:SF47">
    <property type="entry name" value="LIPOPOLYSACCHARIDE 1,3-GALACTOSYLTRANSFERASE"/>
    <property type="match status" value="1"/>
</dbReference>
<evidence type="ECO:0000256" key="3">
    <source>
        <dbReference type="ARBA" id="ARBA00022723"/>
    </source>
</evidence>
<keyword evidence="1" id="KW-0328">Glycosyltransferase</keyword>
<dbReference type="InterPro" id="IPR050748">
    <property type="entry name" value="Glycosyltrans_8_dom-fam"/>
</dbReference>
<feature type="transmembrane region" description="Helical" evidence="4">
    <location>
        <begin position="429"/>
        <end position="447"/>
    </location>
</feature>
<comment type="caution">
    <text evidence="5">The sequence shown here is derived from an EMBL/GenBank/DDBJ whole genome shotgun (WGS) entry which is preliminary data.</text>
</comment>
<evidence type="ECO:0000313" key="6">
    <source>
        <dbReference type="Proteomes" id="UP000308838"/>
    </source>
</evidence>
<proteinExistence type="predicted"/>
<evidence type="ECO:0000256" key="2">
    <source>
        <dbReference type="ARBA" id="ARBA00022679"/>
    </source>
</evidence>
<dbReference type="RefSeq" id="WP_137620878.1">
    <property type="nucleotide sequence ID" value="NZ_NXLZ01000009.1"/>
</dbReference>
<reference evidence="5 6" key="1">
    <citation type="submission" date="2018-05" db="EMBL/GenBank/DDBJ databases">
        <title>Novel Campyloabacter and Helicobacter Species and Strains.</title>
        <authorList>
            <person name="Mannion A.J."/>
            <person name="Shen Z."/>
            <person name="Fox J.G."/>
        </authorList>
    </citation>
    <scope>NUCLEOTIDE SEQUENCE [LARGE SCALE GENOMIC DNA]</scope>
    <source>
        <strain evidence="6">MIT17-664</strain>
    </source>
</reference>
<dbReference type="CDD" id="cd04194">
    <property type="entry name" value="GT8_A4GalT_like"/>
    <property type="match status" value="1"/>
</dbReference>
<dbReference type="Gene3D" id="3.90.550.10">
    <property type="entry name" value="Spore Coat Polysaccharide Biosynthesis Protein SpsA, Chain A"/>
    <property type="match status" value="1"/>
</dbReference>
<keyword evidence="2 5" id="KW-0808">Transferase</keyword>
<organism evidence="5 6">
    <name type="scientific">Campylobacter estrildidarum</name>
    <dbReference type="NCBI Taxonomy" id="2510189"/>
    <lineage>
        <taxon>Bacteria</taxon>
        <taxon>Pseudomonadati</taxon>
        <taxon>Campylobacterota</taxon>
        <taxon>Epsilonproteobacteria</taxon>
        <taxon>Campylobacterales</taxon>
        <taxon>Campylobacteraceae</taxon>
        <taxon>Campylobacter</taxon>
    </lineage>
</organism>
<dbReference type="EMBL" id="NXLZ01000009">
    <property type="protein sequence ID" value="TKX30597.1"/>
    <property type="molecule type" value="Genomic_DNA"/>
</dbReference>
<dbReference type="AlphaFoldDB" id="A0A4U7BQZ5"/>
<evidence type="ECO:0000313" key="5">
    <source>
        <dbReference type="EMBL" id="TKX30597.1"/>
    </source>
</evidence>
<keyword evidence="3" id="KW-0479">Metal-binding</keyword>
<dbReference type="Pfam" id="PF01501">
    <property type="entry name" value="Glyco_transf_8"/>
    <property type="match status" value="1"/>
</dbReference>
<keyword evidence="4" id="KW-0472">Membrane</keyword>
<keyword evidence="4" id="KW-0812">Transmembrane</keyword>
<dbReference type="InterPro" id="IPR029044">
    <property type="entry name" value="Nucleotide-diphossugar_trans"/>
</dbReference>
<dbReference type="InterPro" id="IPR002495">
    <property type="entry name" value="Glyco_trans_8"/>
</dbReference>
<keyword evidence="4" id="KW-1133">Transmembrane helix</keyword>
<evidence type="ECO:0000256" key="4">
    <source>
        <dbReference type="SAM" id="Phobius"/>
    </source>
</evidence>
<dbReference type="Proteomes" id="UP000308838">
    <property type="component" value="Unassembled WGS sequence"/>
</dbReference>
<gene>
    <name evidence="5" type="ORF">CQA69_05945</name>
</gene>
<dbReference type="OrthoDB" id="5363698at2"/>
<dbReference type="GO" id="GO:0046872">
    <property type="term" value="F:metal ion binding"/>
    <property type="evidence" value="ECO:0007669"/>
    <property type="project" value="UniProtKB-KW"/>
</dbReference>
<dbReference type="GO" id="GO:0016757">
    <property type="term" value="F:glycosyltransferase activity"/>
    <property type="evidence" value="ECO:0007669"/>
    <property type="project" value="UniProtKB-KW"/>
</dbReference>
<keyword evidence="6" id="KW-1185">Reference proteome</keyword>
<accession>A0A4U7BQZ5</accession>
<dbReference type="PANTHER" id="PTHR13778">
    <property type="entry name" value="GLYCOSYLTRANSFERASE 8 DOMAIN-CONTAINING PROTEIN"/>
    <property type="match status" value="1"/>
</dbReference>
<evidence type="ECO:0000256" key="1">
    <source>
        <dbReference type="ARBA" id="ARBA00022676"/>
    </source>
</evidence>